<evidence type="ECO:0000313" key="1">
    <source>
        <dbReference type="EMBL" id="KAI0529411.1"/>
    </source>
</evidence>
<name>A0A8T3CBP5_DENNO</name>
<proteinExistence type="predicted"/>
<comment type="caution">
    <text evidence="1">The sequence shown here is derived from an EMBL/GenBank/DDBJ whole genome shotgun (WGS) entry which is preliminary data.</text>
</comment>
<sequence>MNKAFMTFDSLSLKSSPPPPLTLSSTLTRTRPSLCRPSRTQTKIPSLFVRINPFLEENFYSVAVVLYSSKPNHFICLLFPRYCIIPFHLVRCLYVSFLLKFYGPVLNYPFEDLF</sequence>
<dbReference type="AlphaFoldDB" id="A0A8T3CBP5"/>
<evidence type="ECO:0000313" key="2">
    <source>
        <dbReference type="Proteomes" id="UP000829196"/>
    </source>
</evidence>
<dbReference type="EMBL" id="JAGYWB010000002">
    <property type="protein sequence ID" value="KAI0529411.1"/>
    <property type="molecule type" value="Genomic_DNA"/>
</dbReference>
<gene>
    <name evidence="1" type="ORF">KFK09_001960</name>
</gene>
<reference evidence="1" key="1">
    <citation type="journal article" date="2022" name="Front. Genet.">
        <title>Chromosome-Scale Assembly of the Dendrobium nobile Genome Provides Insights Into the Molecular Mechanism of the Biosynthesis of the Medicinal Active Ingredient of Dendrobium.</title>
        <authorList>
            <person name="Xu Q."/>
            <person name="Niu S.-C."/>
            <person name="Li K.-L."/>
            <person name="Zheng P.-J."/>
            <person name="Zhang X.-J."/>
            <person name="Jia Y."/>
            <person name="Liu Y."/>
            <person name="Niu Y.-X."/>
            <person name="Yu L.-H."/>
            <person name="Chen D.-F."/>
            <person name="Zhang G.-Q."/>
        </authorList>
    </citation>
    <scope>NUCLEOTIDE SEQUENCE</scope>
    <source>
        <tissue evidence="1">Leaf</tissue>
    </source>
</reference>
<keyword evidence="2" id="KW-1185">Reference proteome</keyword>
<organism evidence="1 2">
    <name type="scientific">Dendrobium nobile</name>
    <name type="common">Orchid</name>
    <dbReference type="NCBI Taxonomy" id="94219"/>
    <lineage>
        <taxon>Eukaryota</taxon>
        <taxon>Viridiplantae</taxon>
        <taxon>Streptophyta</taxon>
        <taxon>Embryophyta</taxon>
        <taxon>Tracheophyta</taxon>
        <taxon>Spermatophyta</taxon>
        <taxon>Magnoliopsida</taxon>
        <taxon>Liliopsida</taxon>
        <taxon>Asparagales</taxon>
        <taxon>Orchidaceae</taxon>
        <taxon>Epidendroideae</taxon>
        <taxon>Malaxideae</taxon>
        <taxon>Dendrobiinae</taxon>
        <taxon>Dendrobium</taxon>
    </lineage>
</organism>
<dbReference type="Proteomes" id="UP000829196">
    <property type="component" value="Unassembled WGS sequence"/>
</dbReference>
<accession>A0A8T3CBP5</accession>
<protein>
    <submittedName>
        <fullName evidence="1">Uncharacterized protein</fullName>
    </submittedName>
</protein>